<organism evidence="1 2">
    <name type="scientific">Jeotgalibacillus soli</name>
    <dbReference type="NCBI Taxonomy" id="889306"/>
    <lineage>
        <taxon>Bacteria</taxon>
        <taxon>Bacillati</taxon>
        <taxon>Bacillota</taxon>
        <taxon>Bacilli</taxon>
        <taxon>Bacillales</taxon>
        <taxon>Caryophanaceae</taxon>
        <taxon>Jeotgalibacillus</taxon>
    </lineage>
</organism>
<comment type="caution">
    <text evidence="1">The sequence shown here is derived from an EMBL/GenBank/DDBJ whole genome shotgun (WGS) entry which is preliminary data.</text>
</comment>
<dbReference type="EMBL" id="JXRP01000005">
    <property type="protein sequence ID" value="KIL52308.1"/>
    <property type="molecule type" value="Genomic_DNA"/>
</dbReference>
<sequence length="41" mass="4754">MEKNSSGRQDGGQVLKNELVYLSVLQYIEWVKITFEYTSIS</sequence>
<keyword evidence="2" id="KW-1185">Reference proteome</keyword>
<accession>A0A0C2W8D8</accession>
<dbReference type="AlphaFoldDB" id="A0A0C2W8D8"/>
<dbReference type="Proteomes" id="UP000031938">
    <property type="component" value="Unassembled WGS sequence"/>
</dbReference>
<proteinExistence type="predicted"/>
<reference evidence="1 2" key="1">
    <citation type="submission" date="2015-01" db="EMBL/GenBank/DDBJ databases">
        <title>Genome sequencing of Jeotgalibacillus soli.</title>
        <authorList>
            <person name="Goh K.M."/>
            <person name="Chan K.-G."/>
            <person name="Yaakop A.S."/>
            <person name="Ee R."/>
            <person name="Gan H.M."/>
            <person name="Chan C.S."/>
        </authorList>
    </citation>
    <scope>NUCLEOTIDE SEQUENCE [LARGE SCALE GENOMIC DNA]</scope>
    <source>
        <strain evidence="1 2">P9</strain>
    </source>
</reference>
<evidence type="ECO:0000313" key="2">
    <source>
        <dbReference type="Proteomes" id="UP000031938"/>
    </source>
</evidence>
<name>A0A0C2W8D8_9BACL</name>
<dbReference type="PATRIC" id="fig|889306.3.peg.80"/>
<dbReference type="STRING" id="889306.KP78_00810"/>
<gene>
    <name evidence="1" type="ORF">KP78_00810</name>
</gene>
<protein>
    <submittedName>
        <fullName evidence="1">Uncharacterized protein</fullName>
    </submittedName>
</protein>
<evidence type="ECO:0000313" key="1">
    <source>
        <dbReference type="EMBL" id="KIL52308.1"/>
    </source>
</evidence>